<keyword evidence="2" id="KW-1185">Reference proteome</keyword>
<name>A0A975MNN8_9GAMM</name>
<reference evidence="1" key="1">
    <citation type="submission" date="2021-04" db="EMBL/GenBank/DDBJ databases">
        <title>Draft genome sequence data of methanotrophic Methylovulum sp. strain S1L and Methylomonas sp. strain S2AM isolated from boreal lake water columns.</title>
        <authorList>
            <person name="Rissanen A.J."/>
            <person name="Mangayil R."/>
            <person name="Svenning M.M."/>
            <person name="Khanongnuch R."/>
        </authorList>
    </citation>
    <scope>NUCLEOTIDE SEQUENCE</scope>
    <source>
        <strain evidence="1">S2AM</strain>
    </source>
</reference>
<dbReference type="RefSeq" id="WP_215582750.1">
    <property type="nucleotide sequence ID" value="NZ_CP073754.1"/>
</dbReference>
<organism evidence="1 2">
    <name type="scientific">Methylomonas paludis</name>
    <dbReference type="NCBI Taxonomy" id="1173101"/>
    <lineage>
        <taxon>Bacteria</taxon>
        <taxon>Pseudomonadati</taxon>
        <taxon>Pseudomonadota</taxon>
        <taxon>Gammaproteobacteria</taxon>
        <taxon>Methylococcales</taxon>
        <taxon>Methylococcaceae</taxon>
        <taxon>Methylomonas</taxon>
    </lineage>
</organism>
<evidence type="ECO:0000313" key="1">
    <source>
        <dbReference type="EMBL" id="QWF71127.1"/>
    </source>
</evidence>
<dbReference type="Proteomes" id="UP000676649">
    <property type="component" value="Chromosome"/>
</dbReference>
<sequence length="147" mass="16381">MTDLSVFNHHRLLLYYKGDISALTLFAQQANGSVCFPKALPALSEALEEDEVESSKITMHPAALVNVINRILRLDTDLLRAEPGFSEQIDAPGGIITVYMARFTVLDPPHKLMSKLDCCLKTLPALRGRPPAEMELLRRAYVKVMES</sequence>
<dbReference type="KEGG" id="mpad:KEF85_01110"/>
<dbReference type="AlphaFoldDB" id="A0A975MNN8"/>
<gene>
    <name evidence="1" type="ORF">KEF85_01110</name>
</gene>
<dbReference type="EMBL" id="CP073754">
    <property type="protein sequence ID" value="QWF71127.1"/>
    <property type="molecule type" value="Genomic_DNA"/>
</dbReference>
<protein>
    <submittedName>
        <fullName evidence="1">Uncharacterized protein</fullName>
    </submittedName>
</protein>
<evidence type="ECO:0000313" key="2">
    <source>
        <dbReference type="Proteomes" id="UP000676649"/>
    </source>
</evidence>
<proteinExistence type="predicted"/>
<accession>A0A975MNN8</accession>